<feature type="transmembrane region" description="Helical" evidence="5">
    <location>
        <begin position="67"/>
        <end position="91"/>
    </location>
</feature>
<dbReference type="InterPro" id="IPR001902">
    <property type="entry name" value="SLC26A/SulP_fam"/>
</dbReference>
<feature type="transmembrane region" description="Helical" evidence="5">
    <location>
        <begin position="40"/>
        <end position="60"/>
    </location>
</feature>
<keyword evidence="4 5" id="KW-0472">Membrane</keyword>
<name>A0ABD2N6U9_9CUCU</name>
<feature type="domain" description="STAS" evidence="6">
    <location>
        <begin position="485"/>
        <end position="547"/>
    </location>
</feature>
<accession>A0ABD2N6U9</accession>
<dbReference type="Pfam" id="PF01740">
    <property type="entry name" value="STAS"/>
    <property type="match status" value="1"/>
</dbReference>
<comment type="caution">
    <text evidence="7">The sequence shown here is derived from an EMBL/GenBank/DDBJ whole genome shotgun (WGS) entry which is preliminary data.</text>
</comment>
<feature type="transmembrane region" description="Helical" evidence="5">
    <location>
        <begin position="387"/>
        <end position="408"/>
    </location>
</feature>
<feature type="transmembrane region" description="Helical" evidence="5">
    <location>
        <begin position="146"/>
        <end position="168"/>
    </location>
</feature>
<reference evidence="7 8" key="1">
    <citation type="journal article" date="2021" name="BMC Biol.">
        <title>Horizontally acquired antibacterial genes associated with adaptive radiation of ladybird beetles.</title>
        <authorList>
            <person name="Li H.S."/>
            <person name="Tang X.F."/>
            <person name="Huang Y.H."/>
            <person name="Xu Z.Y."/>
            <person name="Chen M.L."/>
            <person name="Du X.Y."/>
            <person name="Qiu B.Y."/>
            <person name="Chen P.T."/>
            <person name="Zhang W."/>
            <person name="Slipinski A."/>
            <person name="Escalona H.E."/>
            <person name="Waterhouse R.M."/>
            <person name="Zwick A."/>
            <person name="Pang H."/>
        </authorList>
    </citation>
    <scope>NUCLEOTIDE SEQUENCE [LARGE SCALE GENOMIC DNA]</scope>
    <source>
        <strain evidence="7">SYSU2018</strain>
    </source>
</reference>
<dbReference type="CDD" id="cd07042">
    <property type="entry name" value="STAS_SulP_like_sulfate_transporter"/>
    <property type="match status" value="1"/>
</dbReference>
<dbReference type="Proteomes" id="UP001516400">
    <property type="component" value="Unassembled WGS sequence"/>
</dbReference>
<evidence type="ECO:0000313" key="8">
    <source>
        <dbReference type="Proteomes" id="UP001516400"/>
    </source>
</evidence>
<dbReference type="AlphaFoldDB" id="A0ABD2N6U9"/>
<comment type="subcellular location">
    <subcellularLocation>
        <location evidence="1">Membrane</location>
        <topology evidence="1">Multi-pass membrane protein</topology>
    </subcellularLocation>
</comment>
<evidence type="ECO:0000256" key="4">
    <source>
        <dbReference type="ARBA" id="ARBA00023136"/>
    </source>
</evidence>
<keyword evidence="2 5" id="KW-0812">Transmembrane</keyword>
<gene>
    <name evidence="7" type="ORF">HHI36_015786</name>
</gene>
<proteinExistence type="predicted"/>
<evidence type="ECO:0000256" key="2">
    <source>
        <dbReference type="ARBA" id="ARBA00022692"/>
    </source>
</evidence>
<organism evidence="7 8">
    <name type="scientific">Cryptolaemus montrouzieri</name>
    <dbReference type="NCBI Taxonomy" id="559131"/>
    <lineage>
        <taxon>Eukaryota</taxon>
        <taxon>Metazoa</taxon>
        <taxon>Ecdysozoa</taxon>
        <taxon>Arthropoda</taxon>
        <taxon>Hexapoda</taxon>
        <taxon>Insecta</taxon>
        <taxon>Pterygota</taxon>
        <taxon>Neoptera</taxon>
        <taxon>Endopterygota</taxon>
        <taxon>Coleoptera</taxon>
        <taxon>Polyphaga</taxon>
        <taxon>Cucujiformia</taxon>
        <taxon>Coccinelloidea</taxon>
        <taxon>Coccinellidae</taxon>
        <taxon>Scymninae</taxon>
        <taxon>Scymnini</taxon>
        <taxon>Cryptolaemus</taxon>
    </lineage>
</organism>
<feature type="transmembrane region" description="Helical" evidence="5">
    <location>
        <begin position="362"/>
        <end position="381"/>
    </location>
</feature>
<dbReference type="PROSITE" id="PS50801">
    <property type="entry name" value="STAS"/>
    <property type="match status" value="1"/>
</dbReference>
<keyword evidence="3 5" id="KW-1133">Transmembrane helix</keyword>
<sequence length="584" mass="64251">MRKLSTTSGPLRRVKKNVFDRIQILQWLPRYTKLDFISDFVAGLTVGIMMIPQSIAYAGLASLPAQYGLYTAFIGSYTYVFFGSIKQVSIGPTSLLSMLSFTYLEGYSVEYVIFLTFLTGCVELTMGILNLGFLVDFISPPVTSGFTSAISIIIIGSQIKSLFGLKIAAHSFFELIVSVSQNITNIKISDTTVGLSSMLFLFVFKSLTKIKVKSKITKKTLWLLSISRNALIVLITSSIAYYYCQKDGHAPFVLSGKIPSGLPHFSLPKFSTIHNNETMHFTDMLHTLGSGILVVPVCAILTNVAIAKSFSSETIVDASQEMVTLGLCNLFGSCVQAMPSSGAFSRSAVINASGVRTPLQGIYSGTVIILALSFLTPYFFFIPKATLAAVLISAVLSMIEYEILPVLWRTNKFDFFLAVVTCSVGVLYGADLGIIIGSVLNLLILLKEWSRPNISITLSTWGRRSNTYLLIKPEFGLCYPARDLLTEKIMEAHKQHPTLPMVLDCSGILKIDYSVAEALSNLLESYNKENDTLILINLNTRLLGTLEKLMNKEKMGYCQSNSMLSDNIFSTKNHEETKLPLLGA</sequence>
<dbReference type="EMBL" id="JABFTP020000062">
    <property type="protein sequence ID" value="KAL3274390.1"/>
    <property type="molecule type" value="Genomic_DNA"/>
</dbReference>
<dbReference type="InterPro" id="IPR011547">
    <property type="entry name" value="SLC26A/SulP_dom"/>
</dbReference>
<dbReference type="PANTHER" id="PTHR11814">
    <property type="entry name" value="SULFATE TRANSPORTER"/>
    <property type="match status" value="1"/>
</dbReference>
<evidence type="ECO:0000313" key="7">
    <source>
        <dbReference type="EMBL" id="KAL3274390.1"/>
    </source>
</evidence>
<dbReference type="Gene3D" id="3.30.750.24">
    <property type="entry name" value="STAS domain"/>
    <property type="match status" value="1"/>
</dbReference>
<evidence type="ECO:0000256" key="1">
    <source>
        <dbReference type="ARBA" id="ARBA00004141"/>
    </source>
</evidence>
<feature type="transmembrane region" description="Helical" evidence="5">
    <location>
        <begin position="415"/>
        <end position="446"/>
    </location>
</feature>
<protein>
    <recommendedName>
        <fullName evidence="6">STAS domain-containing protein</fullName>
    </recommendedName>
</protein>
<dbReference type="GO" id="GO:0016020">
    <property type="term" value="C:membrane"/>
    <property type="evidence" value="ECO:0007669"/>
    <property type="project" value="UniProtKB-SubCell"/>
</dbReference>
<dbReference type="SUPFAM" id="SSF52091">
    <property type="entry name" value="SpoIIaa-like"/>
    <property type="match status" value="1"/>
</dbReference>
<evidence type="ECO:0000259" key="6">
    <source>
        <dbReference type="PROSITE" id="PS50801"/>
    </source>
</evidence>
<keyword evidence="8" id="KW-1185">Reference proteome</keyword>
<dbReference type="InterPro" id="IPR036513">
    <property type="entry name" value="STAS_dom_sf"/>
</dbReference>
<feature type="transmembrane region" description="Helical" evidence="5">
    <location>
        <begin position="220"/>
        <end position="243"/>
    </location>
</feature>
<feature type="transmembrane region" description="Helical" evidence="5">
    <location>
        <begin position="284"/>
        <end position="306"/>
    </location>
</feature>
<dbReference type="Pfam" id="PF00916">
    <property type="entry name" value="Sulfate_transp"/>
    <property type="match status" value="1"/>
</dbReference>
<evidence type="ECO:0000256" key="5">
    <source>
        <dbReference type="SAM" id="Phobius"/>
    </source>
</evidence>
<evidence type="ECO:0000256" key="3">
    <source>
        <dbReference type="ARBA" id="ARBA00022989"/>
    </source>
</evidence>
<feature type="transmembrane region" description="Helical" evidence="5">
    <location>
        <begin position="111"/>
        <end position="134"/>
    </location>
</feature>
<dbReference type="InterPro" id="IPR002645">
    <property type="entry name" value="STAS_dom"/>
</dbReference>